<dbReference type="Pfam" id="PF01098">
    <property type="entry name" value="FTSW_RODA_SPOVE"/>
    <property type="match status" value="1"/>
</dbReference>
<evidence type="ECO:0000256" key="10">
    <source>
        <dbReference type="ARBA" id="ARBA00033270"/>
    </source>
</evidence>
<feature type="transmembrane region" description="Helical" evidence="16">
    <location>
        <begin position="69"/>
        <end position="86"/>
    </location>
</feature>
<dbReference type="GO" id="GO:0015648">
    <property type="term" value="F:lipid-linked peptidoglycan transporter activity"/>
    <property type="evidence" value="ECO:0007669"/>
    <property type="project" value="TreeGrafter"/>
</dbReference>
<dbReference type="Proteomes" id="UP000034525">
    <property type="component" value="Unassembled WGS sequence"/>
</dbReference>
<evidence type="ECO:0000256" key="1">
    <source>
        <dbReference type="ARBA" id="ARBA00004141"/>
    </source>
</evidence>
<keyword evidence="4 16" id="KW-0812">Transmembrane</keyword>
<keyword evidence="8 16" id="KW-0472">Membrane</keyword>
<evidence type="ECO:0000256" key="7">
    <source>
        <dbReference type="ARBA" id="ARBA00022989"/>
    </source>
</evidence>
<evidence type="ECO:0000256" key="15">
    <source>
        <dbReference type="ARBA" id="ARBA00049902"/>
    </source>
</evidence>
<dbReference type="PANTHER" id="PTHR30474">
    <property type="entry name" value="CELL CYCLE PROTEIN"/>
    <property type="match status" value="1"/>
</dbReference>
<accession>A0A837IJP5</accession>
<dbReference type="EC" id="2.4.99.28" evidence="14"/>
<evidence type="ECO:0000256" key="9">
    <source>
        <dbReference type="ARBA" id="ARBA00032370"/>
    </source>
</evidence>
<keyword evidence="5" id="KW-0133">Cell shape</keyword>
<evidence type="ECO:0000256" key="3">
    <source>
        <dbReference type="ARBA" id="ARBA00022679"/>
    </source>
</evidence>
<dbReference type="GO" id="GO:0051301">
    <property type="term" value="P:cell division"/>
    <property type="evidence" value="ECO:0007669"/>
    <property type="project" value="InterPro"/>
</dbReference>
<comment type="similarity">
    <text evidence="11">Belongs to the SEDS family. FtsW subfamily.</text>
</comment>
<evidence type="ECO:0000256" key="6">
    <source>
        <dbReference type="ARBA" id="ARBA00022984"/>
    </source>
</evidence>
<evidence type="ECO:0000256" key="16">
    <source>
        <dbReference type="SAM" id="Phobius"/>
    </source>
</evidence>
<dbReference type="EMBL" id="LCIL01000009">
    <property type="protein sequence ID" value="KKT54158.1"/>
    <property type="molecule type" value="Genomic_DNA"/>
</dbReference>
<keyword evidence="6" id="KW-0573">Peptidoglycan synthesis</keyword>
<dbReference type="GO" id="GO:0008955">
    <property type="term" value="F:peptidoglycan glycosyltransferase activity"/>
    <property type="evidence" value="ECO:0007669"/>
    <property type="project" value="UniProtKB-EC"/>
</dbReference>
<dbReference type="GO" id="GO:0008360">
    <property type="term" value="P:regulation of cell shape"/>
    <property type="evidence" value="ECO:0007669"/>
    <property type="project" value="UniProtKB-KW"/>
</dbReference>
<feature type="transmembrane region" description="Helical" evidence="16">
    <location>
        <begin position="136"/>
        <end position="164"/>
    </location>
</feature>
<comment type="catalytic activity">
    <reaction evidence="15">
        <text>[GlcNAc-(1-&gt;4)-Mur2Ac(oyl-L-Ala-gamma-D-Glu-L-Lys-D-Ala-D-Ala)](n)-di-trans,octa-cis-undecaprenyl diphosphate + beta-D-GlcNAc-(1-&gt;4)-Mur2Ac(oyl-L-Ala-gamma-D-Glu-L-Lys-D-Ala-D-Ala)-di-trans,octa-cis-undecaprenyl diphosphate = [GlcNAc-(1-&gt;4)-Mur2Ac(oyl-L-Ala-gamma-D-Glu-L-Lys-D-Ala-D-Ala)](n+1)-di-trans,octa-cis-undecaprenyl diphosphate + di-trans,octa-cis-undecaprenyl diphosphate + H(+)</text>
        <dbReference type="Rhea" id="RHEA:23708"/>
        <dbReference type="Rhea" id="RHEA-COMP:9602"/>
        <dbReference type="Rhea" id="RHEA-COMP:9603"/>
        <dbReference type="ChEBI" id="CHEBI:15378"/>
        <dbReference type="ChEBI" id="CHEBI:58405"/>
        <dbReference type="ChEBI" id="CHEBI:60033"/>
        <dbReference type="ChEBI" id="CHEBI:78435"/>
        <dbReference type="EC" id="2.4.99.28"/>
    </reaction>
</comment>
<comment type="subcellular location">
    <subcellularLocation>
        <location evidence="1">Membrane</location>
        <topology evidence="1">Multi-pass membrane protein</topology>
    </subcellularLocation>
</comment>
<evidence type="ECO:0000313" key="18">
    <source>
        <dbReference type="Proteomes" id="UP000034525"/>
    </source>
</evidence>
<dbReference type="GO" id="GO:0032153">
    <property type="term" value="C:cell division site"/>
    <property type="evidence" value="ECO:0007669"/>
    <property type="project" value="TreeGrafter"/>
</dbReference>
<dbReference type="GO" id="GO:0005886">
    <property type="term" value="C:plasma membrane"/>
    <property type="evidence" value="ECO:0007669"/>
    <property type="project" value="TreeGrafter"/>
</dbReference>
<evidence type="ECO:0000256" key="5">
    <source>
        <dbReference type="ARBA" id="ARBA00022960"/>
    </source>
</evidence>
<comment type="caution">
    <text evidence="17">The sequence shown here is derived from an EMBL/GenBank/DDBJ whole genome shotgun (WGS) entry which is preliminary data.</text>
</comment>
<evidence type="ECO:0000256" key="4">
    <source>
        <dbReference type="ARBA" id="ARBA00022692"/>
    </source>
</evidence>
<evidence type="ECO:0000256" key="12">
    <source>
        <dbReference type="ARBA" id="ARBA00041185"/>
    </source>
</evidence>
<evidence type="ECO:0000256" key="8">
    <source>
        <dbReference type="ARBA" id="ARBA00023136"/>
    </source>
</evidence>
<feature type="transmembrane region" description="Helical" evidence="16">
    <location>
        <begin position="106"/>
        <end position="124"/>
    </location>
</feature>
<feature type="transmembrane region" description="Helical" evidence="16">
    <location>
        <begin position="12"/>
        <end position="32"/>
    </location>
</feature>
<keyword evidence="2" id="KW-0328">Glycosyltransferase</keyword>
<evidence type="ECO:0000256" key="11">
    <source>
        <dbReference type="ARBA" id="ARBA00038053"/>
    </source>
</evidence>
<evidence type="ECO:0000256" key="14">
    <source>
        <dbReference type="ARBA" id="ARBA00044770"/>
    </source>
</evidence>
<dbReference type="PANTHER" id="PTHR30474:SF2">
    <property type="entry name" value="PEPTIDOGLYCAN GLYCOSYLTRANSFERASE FTSW-RELATED"/>
    <property type="match status" value="1"/>
</dbReference>
<dbReference type="AlphaFoldDB" id="A0A837IJP5"/>
<reference evidence="17 18" key="1">
    <citation type="journal article" date="2015" name="Nature">
        <title>rRNA introns, odd ribosomes, and small enigmatic genomes across a large radiation of phyla.</title>
        <authorList>
            <person name="Brown C.T."/>
            <person name="Hug L.A."/>
            <person name="Thomas B.C."/>
            <person name="Sharon I."/>
            <person name="Castelle C.J."/>
            <person name="Singh A."/>
            <person name="Wilkins M.J."/>
            <person name="Williams K.H."/>
            <person name="Banfield J.F."/>
        </authorList>
    </citation>
    <scope>NUCLEOTIDE SEQUENCE [LARGE SCALE GENOMIC DNA]</scope>
</reference>
<proteinExistence type="inferred from homology"/>
<protein>
    <recommendedName>
        <fullName evidence="12">Probable peptidoglycan glycosyltransferase FtsW</fullName>
        <ecNumber evidence="14">2.4.99.28</ecNumber>
    </recommendedName>
    <alternativeName>
        <fullName evidence="13">Cell division protein FtsW</fullName>
    </alternativeName>
    <alternativeName>
        <fullName evidence="10">Cell wall polymerase</fullName>
    </alternativeName>
    <alternativeName>
        <fullName evidence="9">Peptidoglycan polymerase</fullName>
    </alternativeName>
</protein>
<evidence type="ECO:0000313" key="17">
    <source>
        <dbReference type="EMBL" id="KKT54158.1"/>
    </source>
</evidence>
<keyword evidence="7 16" id="KW-1133">Transmembrane helix</keyword>
<dbReference type="GO" id="GO:0009252">
    <property type="term" value="P:peptidoglycan biosynthetic process"/>
    <property type="evidence" value="ECO:0007669"/>
    <property type="project" value="UniProtKB-KW"/>
</dbReference>
<name>A0A837IJP5_9BACT</name>
<evidence type="ECO:0000256" key="2">
    <source>
        <dbReference type="ARBA" id="ARBA00022676"/>
    </source>
</evidence>
<feature type="transmembrane region" description="Helical" evidence="16">
    <location>
        <begin position="38"/>
        <end position="57"/>
    </location>
</feature>
<organism evidence="17 18">
    <name type="scientific">Candidatus Woesebacteria bacterium GW2011_GWA1_44_23</name>
    <dbReference type="NCBI Taxonomy" id="1618558"/>
    <lineage>
        <taxon>Bacteria</taxon>
        <taxon>Candidatus Woeseibacteriota</taxon>
    </lineage>
</organism>
<sequence>MRSIFGPFFKDLALSFSVFFLIIFSVAILNSLDKSPFPLYFVYIFLALGAFWFFSQINFDIVSLFSKHFYIASIILLLSTLIIGRVTRGTFRWIPIGPFSLQPAEIVRPLLLVFFANYLTKGTLNTQKAFKSVGLLAIPVILILVQPSLGVSVLTMVGFFGVLIASKFDKKHLLALGAGVIKNTDLFDSRRRSLGGGLQ</sequence>
<keyword evidence="3" id="KW-0808">Transferase</keyword>
<gene>
    <name evidence="17" type="ORF">UW47_C0009G0015</name>
</gene>
<dbReference type="InterPro" id="IPR001182">
    <property type="entry name" value="FtsW/RodA"/>
</dbReference>
<evidence type="ECO:0000256" key="13">
    <source>
        <dbReference type="ARBA" id="ARBA00041418"/>
    </source>
</evidence>